<feature type="domain" description="ATP-grasp" evidence="20">
    <location>
        <begin position="124"/>
        <end position="321"/>
    </location>
</feature>
<dbReference type="PROSITE" id="PS00866">
    <property type="entry name" value="CPSASE_1"/>
    <property type="match status" value="1"/>
</dbReference>
<keyword evidence="8" id="KW-0479">Metal-binding</keyword>
<dbReference type="Pfam" id="PF02785">
    <property type="entry name" value="Biotin_carb_C"/>
    <property type="match status" value="1"/>
</dbReference>
<dbReference type="SUPFAM" id="SSF52440">
    <property type="entry name" value="PreATP-grasp domain"/>
    <property type="match status" value="1"/>
</dbReference>
<evidence type="ECO:0000256" key="17">
    <source>
        <dbReference type="ARBA" id="ARBA00048600"/>
    </source>
</evidence>
<dbReference type="Gene3D" id="3.40.50.20">
    <property type="match status" value="1"/>
</dbReference>
<evidence type="ECO:0000256" key="1">
    <source>
        <dbReference type="ARBA" id="ARBA00003761"/>
    </source>
</evidence>
<dbReference type="AlphaFoldDB" id="A0A3D9XTY0"/>
<dbReference type="FunFam" id="3.30.1490.20:FF:000003">
    <property type="entry name" value="acetyl-CoA carboxylase isoform X1"/>
    <property type="match status" value="1"/>
</dbReference>
<evidence type="ECO:0000313" key="23">
    <source>
        <dbReference type="Proteomes" id="UP000256941"/>
    </source>
</evidence>
<dbReference type="GO" id="GO:0046872">
    <property type="term" value="F:metal ion binding"/>
    <property type="evidence" value="ECO:0007669"/>
    <property type="project" value="UniProtKB-KW"/>
</dbReference>
<dbReference type="PANTHER" id="PTHR48095:SF2">
    <property type="entry name" value="BIOTIN CARBOXYLASE, CHLOROPLASTIC"/>
    <property type="match status" value="1"/>
</dbReference>
<dbReference type="EC" id="6.3.4.14" evidence="4 19"/>
<dbReference type="PROSITE" id="PS50975">
    <property type="entry name" value="ATP_GRASP"/>
    <property type="match status" value="1"/>
</dbReference>
<dbReference type="Gene3D" id="3.30.1490.20">
    <property type="entry name" value="ATP-grasp fold, A domain"/>
    <property type="match status" value="1"/>
</dbReference>
<keyword evidence="6 19" id="KW-0444">Lipid biosynthesis</keyword>
<dbReference type="EMBL" id="QTUJ01000001">
    <property type="protein sequence ID" value="REF73078.1"/>
    <property type="molecule type" value="Genomic_DNA"/>
</dbReference>
<dbReference type="PANTHER" id="PTHR48095">
    <property type="entry name" value="PYRUVATE CARBOXYLASE SUBUNIT A"/>
    <property type="match status" value="1"/>
</dbReference>
<dbReference type="SUPFAM" id="SSF56059">
    <property type="entry name" value="Glutathione synthetase ATP-binding domain-like"/>
    <property type="match status" value="1"/>
</dbReference>
<evidence type="ECO:0000256" key="14">
    <source>
        <dbReference type="ARBA" id="ARBA00023160"/>
    </source>
</evidence>
<dbReference type="GO" id="GO:2001295">
    <property type="term" value="P:malonyl-CoA biosynthetic process"/>
    <property type="evidence" value="ECO:0007669"/>
    <property type="project" value="UniProtKB-UniPathway"/>
</dbReference>
<organism evidence="22 23">
    <name type="scientific">Paracoccus versutus</name>
    <name type="common">Thiobacillus versutus</name>
    <dbReference type="NCBI Taxonomy" id="34007"/>
    <lineage>
        <taxon>Bacteria</taxon>
        <taxon>Pseudomonadati</taxon>
        <taxon>Pseudomonadota</taxon>
        <taxon>Alphaproteobacteria</taxon>
        <taxon>Rhodobacterales</taxon>
        <taxon>Paracoccaceae</taxon>
        <taxon>Paracoccus</taxon>
    </lineage>
</organism>
<sequence length="456" mass="48898">MAAIDMDCLLVANRGEIALRIIRACRRLGLRVVCAHSEADRDAAWLPLADQAICIGPAPAAKSYLNIPALLAAAEASGAGLIHPGYGFLSERPEFAEAVEAAGRRLVGPSASVMRMMGDKVEAKRAMIAAGVPCVPGPDSVLPDDPEEIRRIAAGIGYPVILKAAGGGGGRGMRVVRAEAELAGAFMVTRQEASRFFGNADIYIEKFLERPRHVEIQVLADAHGHALWLGDRDCSMQRRHQKLIEEAPAPGIDRALIAEIGERCAASCRRIGYVGAGTFEFLFEDGQFYFIEMNTRIQVEHPVTEMVTGLDILAMQIDVARGNPLPITQEQVRTLGHAVECRINAEDPDSFAPSPGRITAMHVPGGPGIRVDTHVGAGSVIPASYDSMIGKIIAHGADRDEALARARTALDEARVAGVSTNIPLHRQMLADPGFSAGGVSIHHLEHWLEARKSRHA</sequence>
<dbReference type="InterPro" id="IPR013815">
    <property type="entry name" value="ATP_grasp_subdomain_1"/>
</dbReference>
<dbReference type="InterPro" id="IPR004549">
    <property type="entry name" value="Acetyl_CoA_COase_biotin_COase"/>
</dbReference>
<dbReference type="InterPro" id="IPR016185">
    <property type="entry name" value="PreATP-grasp_dom_sf"/>
</dbReference>
<dbReference type="Gene3D" id="3.30.470.20">
    <property type="entry name" value="ATP-grasp fold, B domain"/>
    <property type="match status" value="1"/>
</dbReference>
<dbReference type="GO" id="GO:0004075">
    <property type="term" value="F:biotin carboxylase activity"/>
    <property type="evidence" value="ECO:0007669"/>
    <property type="project" value="UniProtKB-EC"/>
</dbReference>
<keyword evidence="7 19" id="KW-0436">Ligase</keyword>
<keyword evidence="9 18" id="KW-0547">Nucleotide-binding</keyword>
<dbReference type="NCBIfam" id="TIGR00514">
    <property type="entry name" value="accC"/>
    <property type="match status" value="1"/>
</dbReference>
<protein>
    <recommendedName>
        <fullName evidence="5 19">Biotin carboxylase</fullName>
        <ecNumber evidence="4 19">6.3.4.14</ecNumber>
    </recommendedName>
    <alternativeName>
        <fullName evidence="16 19">Acetyl-coenzyme A carboxylase biotin carboxylase subunit A</fullName>
    </alternativeName>
</protein>
<accession>A0A3D9XTY0</accession>
<dbReference type="InterPro" id="IPR011054">
    <property type="entry name" value="Rudment_hybrid_motif"/>
</dbReference>
<evidence type="ECO:0000256" key="4">
    <source>
        <dbReference type="ARBA" id="ARBA00013263"/>
    </source>
</evidence>
<evidence type="ECO:0000256" key="18">
    <source>
        <dbReference type="PROSITE-ProRule" id="PRU00409"/>
    </source>
</evidence>
<dbReference type="NCBIfam" id="NF006367">
    <property type="entry name" value="PRK08591.1"/>
    <property type="match status" value="1"/>
</dbReference>
<dbReference type="PROSITE" id="PS00867">
    <property type="entry name" value="CPSASE_2"/>
    <property type="match status" value="1"/>
</dbReference>
<evidence type="ECO:0000256" key="9">
    <source>
        <dbReference type="ARBA" id="ARBA00022741"/>
    </source>
</evidence>
<dbReference type="InterPro" id="IPR005481">
    <property type="entry name" value="BC-like_N"/>
</dbReference>
<dbReference type="GO" id="GO:0005524">
    <property type="term" value="F:ATP binding"/>
    <property type="evidence" value="ECO:0007669"/>
    <property type="project" value="UniProtKB-UniRule"/>
</dbReference>
<evidence type="ECO:0000256" key="5">
    <source>
        <dbReference type="ARBA" id="ARBA00017242"/>
    </source>
</evidence>
<comment type="function">
    <text evidence="1 19">This protein is a component of the acetyl coenzyme A carboxylase complex; first, biotin carboxylase catalyzes the carboxylation of the carrier protein and then the transcarboxylase transfers the carboxyl group to form malonyl-CoA.</text>
</comment>
<comment type="catalytic activity">
    <reaction evidence="17 19">
        <text>N(6)-biotinyl-L-lysyl-[protein] + hydrogencarbonate + ATP = N(6)-carboxybiotinyl-L-lysyl-[protein] + ADP + phosphate + H(+)</text>
        <dbReference type="Rhea" id="RHEA:13501"/>
        <dbReference type="Rhea" id="RHEA-COMP:10505"/>
        <dbReference type="Rhea" id="RHEA-COMP:10506"/>
        <dbReference type="ChEBI" id="CHEBI:15378"/>
        <dbReference type="ChEBI" id="CHEBI:17544"/>
        <dbReference type="ChEBI" id="CHEBI:30616"/>
        <dbReference type="ChEBI" id="CHEBI:43474"/>
        <dbReference type="ChEBI" id="CHEBI:83144"/>
        <dbReference type="ChEBI" id="CHEBI:83145"/>
        <dbReference type="ChEBI" id="CHEBI:456216"/>
        <dbReference type="EC" id="6.3.4.14"/>
    </reaction>
</comment>
<dbReference type="Pfam" id="PF00289">
    <property type="entry name" value="Biotin_carb_N"/>
    <property type="match status" value="1"/>
</dbReference>
<dbReference type="UniPathway" id="UPA00655">
    <property type="reaction ID" value="UER00711"/>
</dbReference>
<evidence type="ECO:0000256" key="15">
    <source>
        <dbReference type="ARBA" id="ARBA00023267"/>
    </source>
</evidence>
<evidence type="ECO:0000256" key="10">
    <source>
        <dbReference type="ARBA" id="ARBA00022832"/>
    </source>
</evidence>
<dbReference type="GO" id="GO:0006633">
    <property type="term" value="P:fatty acid biosynthetic process"/>
    <property type="evidence" value="ECO:0007669"/>
    <property type="project" value="UniProtKB-KW"/>
</dbReference>
<dbReference type="RefSeq" id="WP_116221250.1">
    <property type="nucleotide sequence ID" value="NZ_CP038196.1"/>
</dbReference>
<keyword evidence="13 19" id="KW-0443">Lipid metabolism</keyword>
<evidence type="ECO:0000259" key="20">
    <source>
        <dbReference type="PROSITE" id="PS50975"/>
    </source>
</evidence>
<dbReference type="InterPro" id="IPR011761">
    <property type="entry name" value="ATP-grasp"/>
</dbReference>
<keyword evidence="12" id="KW-0460">Magnesium</keyword>
<dbReference type="SMART" id="SM00878">
    <property type="entry name" value="Biotin_carb_C"/>
    <property type="match status" value="1"/>
</dbReference>
<evidence type="ECO:0000256" key="7">
    <source>
        <dbReference type="ARBA" id="ARBA00022598"/>
    </source>
</evidence>
<dbReference type="PROSITE" id="PS50979">
    <property type="entry name" value="BC"/>
    <property type="match status" value="1"/>
</dbReference>
<evidence type="ECO:0000256" key="8">
    <source>
        <dbReference type="ARBA" id="ARBA00022723"/>
    </source>
</evidence>
<evidence type="ECO:0000256" key="2">
    <source>
        <dbReference type="ARBA" id="ARBA00004956"/>
    </source>
</evidence>
<comment type="pathway">
    <text evidence="2 19">Lipid metabolism; malonyl-CoA biosynthesis; malonyl-CoA from acetyl-CoA: step 1/1.</text>
</comment>
<feature type="domain" description="Biotin carboxylation" evidence="21">
    <location>
        <begin position="5"/>
        <end position="449"/>
    </location>
</feature>
<comment type="subunit">
    <text evidence="3 19">Acetyl-CoA carboxylase is a heterohexamer of biotin carboxyl carrier protein, biotin carboxylase and the two subunits of carboxyl transferase in a 2:2 complex.</text>
</comment>
<dbReference type="Pfam" id="PF02786">
    <property type="entry name" value="CPSase_L_D2"/>
    <property type="match status" value="1"/>
</dbReference>
<evidence type="ECO:0000259" key="21">
    <source>
        <dbReference type="PROSITE" id="PS50979"/>
    </source>
</evidence>
<dbReference type="InterPro" id="IPR011764">
    <property type="entry name" value="Biotin_carboxylation_dom"/>
</dbReference>
<evidence type="ECO:0000256" key="11">
    <source>
        <dbReference type="ARBA" id="ARBA00022840"/>
    </source>
</evidence>
<gene>
    <name evidence="22" type="ORF">BDD41_1595</name>
</gene>
<reference evidence="22 23" key="1">
    <citation type="submission" date="2018-08" db="EMBL/GenBank/DDBJ databases">
        <title>Genomic Encyclopedia of Archaeal and Bacterial Type Strains, Phase II (KMG-II): from individual species to whole genera.</title>
        <authorList>
            <person name="Goeker M."/>
        </authorList>
    </citation>
    <scope>NUCLEOTIDE SEQUENCE [LARGE SCALE GENOMIC DNA]</scope>
    <source>
        <strain evidence="22 23">DSM 17099</strain>
    </source>
</reference>
<dbReference type="InterPro" id="IPR005479">
    <property type="entry name" value="CPAse_ATP-bd"/>
</dbReference>
<evidence type="ECO:0000256" key="13">
    <source>
        <dbReference type="ARBA" id="ARBA00023098"/>
    </source>
</evidence>
<keyword evidence="15 19" id="KW-0092">Biotin</keyword>
<evidence type="ECO:0000256" key="16">
    <source>
        <dbReference type="ARBA" id="ARBA00033786"/>
    </source>
</evidence>
<proteinExistence type="predicted"/>
<keyword evidence="14 19" id="KW-0275">Fatty acid biosynthesis</keyword>
<comment type="caution">
    <text evidence="22">The sequence shown here is derived from an EMBL/GenBank/DDBJ whole genome shotgun (WGS) entry which is preliminary data.</text>
</comment>
<evidence type="ECO:0000313" key="22">
    <source>
        <dbReference type="EMBL" id="REF73078.1"/>
    </source>
</evidence>
<evidence type="ECO:0000256" key="12">
    <source>
        <dbReference type="ARBA" id="ARBA00022842"/>
    </source>
</evidence>
<dbReference type="InterPro" id="IPR005482">
    <property type="entry name" value="Biotin_COase_C"/>
</dbReference>
<evidence type="ECO:0000256" key="19">
    <source>
        <dbReference type="RuleBase" id="RU365063"/>
    </source>
</evidence>
<dbReference type="InterPro" id="IPR051602">
    <property type="entry name" value="ACC_Biotin_Carboxylase"/>
</dbReference>
<name>A0A3D9XTY0_PARVE</name>
<evidence type="ECO:0000256" key="6">
    <source>
        <dbReference type="ARBA" id="ARBA00022516"/>
    </source>
</evidence>
<dbReference type="SUPFAM" id="SSF51246">
    <property type="entry name" value="Rudiment single hybrid motif"/>
    <property type="match status" value="1"/>
</dbReference>
<evidence type="ECO:0000256" key="3">
    <source>
        <dbReference type="ARBA" id="ARBA00011750"/>
    </source>
</evidence>
<keyword evidence="10 19" id="KW-0276">Fatty acid metabolism</keyword>
<keyword evidence="11 18" id="KW-0067">ATP-binding</keyword>
<dbReference type="Proteomes" id="UP000256941">
    <property type="component" value="Unassembled WGS sequence"/>
</dbReference>